<evidence type="ECO:0000256" key="2">
    <source>
        <dbReference type="SAM" id="MobiDB-lite"/>
    </source>
</evidence>
<protein>
    <submittedName>
        <fullName evidence="3">DUF6262 family protein</fullName>
    </submittedName>
</protein>
<accession>A0AAW9JUP2</accession>
<dbReference type="InterPro" id="IPR046229">
    <property type="entry name" value="TnpC-like"/>
</dbReference>
<keyword evidence="1" id="KW-0175">Coiled coil</keyword>
<evidence type="ECO:0000256" key="1">
    <source>
        <dbReference type="SAM" id="Coils"/>
    </source>
</evidence>
<proteinExistence type="predicted"/>
<dbReference type="Pfam" id="PF19776">
    <property type="entry name" value="DUF6262"/>
    <property type="match status" value="1"/>
</dbReference>
<dbReference type="Proteomes" id="UP001292252">
    <property type="component" value="Unassembled WGS sequence"/>
</dbReference>
<gene>
    <name evidence="3" type="ORF">U2F49_28195</name>
</gene>
<organism evidence="3 4">
    <name type="scientific">Bacillus thuringiensis</name>
    <dbReference type="NCBI Taxonomy" id="1428"/>
    <lineage>
        <taxon>Bacteria</taxon>
        <taxon>Bacillati</taxon>
        <taxon>Bacillota</taxon>
        <taxon>Bacilli</taxon>
        <taxon>Bacillales</taxon>
        <taxon>Bacillaceae</taxon>
        <taxon>Bacillus</taxon>
        <taxon>Bacillus cereus group</taxon>
    </lineage>
</organism>
<reference evidence="3" key="1">
    <citation type="submission" date="2023-12" db="EMBL/GenBank/DDBJ databases">
        <title>Genome sequence of Bacillus thuringiensis strain SS10.</title>
        <authorList>
            <person name="Rouis S."/>
        </authorList>
    </citation>
    <scope>NUCLEOTIDE SEQUENCE</scope>
    <source>
        <strain evidence="3">SS10</strain>
    </source>
</reference>
<dbReference type="AlphaFoldDB" id="A0AAW9JUP2"/>
<name>A0AAW9JUP2_BACTU</name>
<feature type="coiled-coil region" evidence="1">
    <location>
        <begin position="87"/>
        <end position="121"/>
    </location>
</feature>
<comment type="caution">
    <text evidence="3">The sequence shown here is derived from an EMBL/GenBank/DDBJ whole genome shotgun (WGS) entry which is preliminary data.</text>
</comment>
<dbReference type="EMBL" id="JAXOTW010000025">
    <property type="protein sequence ID" value="MDZ5480032.1"/>
    <property type="molecule type" value="Genomic_DNA"/>
</dbReference>
<evidence type="ECO:0000313" key="3">
    <source>
        <dbReference type="EMBL" id="MDZ5480032.1"/>
    </source>
</evidence>
<dbReference type="RefSeq" id="WP_153599415.1">
    <property type="nucleotide sequence ID" value="NZ_JAXOTW010000025.1"/>
</dbReference>
<sequence>MERYDRLAHVKQLHEMRKKSTVQKVDKAIQRLVRAHENINFNSVASEAGVSKATLYNHMEIRKRIESLREQQSQAPTPKQIKREIDENNKDAIIESLKRRIKKLEGENKQLREQLKIIYAEVYRKI</sequence>
<evidence type="ECO:0000313" key="4">
    <source>
        <dbReference type="Proteomes" id="UP001292252"/>
    </source>
</evidence>
<feature type="region of interest" description="Disordered" evidence="2">
    <location>
        <begin position="68"/>
        <end position="87"/>
    </location>
</feature>